<evidence type="ECO:0000256" key="1">
    <source>
        <dbReference type="SAM" id="MobiDB-lite"/>
    </source>
</evidence>
<reference evidence="2" key="1">
    <citation type="submission" date="2018-05" db="EMBL/GenBank/DDBJ databases">
        <authorList>
            <person name="Lanie J.A."/>
            <person name="Ng W.-L."/>
            <person name="Kazmierczak K.M."/>
            <person name="Andrzejewski T.M."/>
            <person name="Davidsen T.M."/>
            <person name="Wayne K.J."/>
            <person name="Tettelin H."/>
            <person name="Glass J.I."/>
            <person name="Rusch D."/>
            <person name="Podicherti R."/>
            <person name="Tsui H.-C.T."/>
            <person name="Winkler M.E."/>
        </authorList>
    </citation>
    <scope>NUCLEOTIDE SEQUENCE</scope>
</reference>
<proteinExistence type="predicted"/>
<dbReference type="AlphaFoldDB" id="A0A381XTZ7"/>
<sequence length="67" mass="7503">MGRPKVHARFGHEKQEQHVRTHKGQKVKPCLFVNFGGKKRMCAVIEATGDMVCDENGKPLPWQSVGS</sequence>
<name>A0A381XTZ7_9ZZZZ</name>
<protein>
    <submittedName>
        <fullName evidence="2">Uncharacterized protein</fullName>
    </submittedName>
</protein>
<feature type="compositionally biased region" description="Basic and acidic residues" evidence="1">
    <location>
        <begin position="10"/>
        <end position="19"/>
    </location>
</feature>
<gene>
    <name evidence="2" type="ORF">METZ01_LOCUS120984</name>
</gene>
<evidence type="ECO:0000313" key="2">
    <source>
        <dbReference type="EMBL" id="SVA68130.1"/>
    </source>
</evidence>
<accession>A0A381XTZ7</accession>
<organism evidence="2">
    <name type="scientific">marine metagenome</name>
    <dbReference type="NCBI Taxonomy" id="408172"/>
    <lineage>
        <taxon>unclassified sequences</taxon>
        <taxon>metagenomes</taxon>
        <taxon>ecological metagenomes</taxon>
    </lineage>
</organism>
<feature type="region of interest" description="Disordered" evidence="1">
    <location>
        <begin position="1"/>
        <end position="23"/>
    </location>
</feature>
<dbReference type="EMBL" id="UINC01016349">
    <property type="protein sequence ID" value="SVA68130.1"/>
    <property type="molecule type" value="Genomic_DNA"/>
</dbReference>